<feature type="region of interest" description="Disordered" evidence="1">
    <location>
        <begin position="54"/>
        <end position="87"/>
    </location>
</feature>
<gene>
    <name evidence="2" type="ORF">AVEN_239215_1</name>
</gene>
<protein>
    <submittedName>
        <fullName evidence="2">Uncharacterized protein</fullName>
    </submittedName>
</protein>
<evidence type="ECO:0000313" key="3">
    <source>
        <dbReference type="Proteomes" id="UP000499080"/>
    </source>
</evidence>
<accession>A0A4Y2JL03</accession>
<feature type="compositionally biased region" description="Basic and acidic residues" evidence="1">
    <location>
        <begin position="76"/>
        <end position="87"/>
    </location>
</feature>
<proteinExistence type="predicted"/>
<dbReference type="Proteomes" id="UP000499080">
    <property type="component" value="Unassembled WGS sequence"/>
</dbReference>
<dbReference type="AlphaFoldDB" id="A0A4Y2JL03"/>
<organism evidence="2 3">
    <name type="scientific">Araneus ventricosus</name>
    <name type="common">Orbweaver spider</name>
    <name type="synonym">Epeira ventricosa</name>
    <dbReference type="NCBI Taxonomy" id="182803"/>
    <lineage>
        <taxon>Eukaryota</taxon>
        <taxon>Metazoa</taxon>
        <taxon>Ecdysozoa</taxon>
        <taxon>Arthropoda</taxon>
        <taxon>Chelicerata</taxon>
        <taxon>Arachnida</taxon>
        <taxon>Araneae</taxon>
        <taxon>Araneomorphae</taxon>
        <taxon>Entelegynae</taxon>
        <taxon>Araneoidea</taxon>
        <taxon>Araneidae</taxon>
        <taxon>Araneus</taxon>
    </lineage>
</organism>
<sequence>MSSKSQMHIVHFKWCNKLSNILPKIAGELQSPKGMTLNSYKPSGVMNVVFSLSASKQSRDPWKKRTWHPSNSAESRQFETEDRRLSS</sequence>
<name>A0A4Y2JL03_ARAVE</name>
<evidence type="ECO:0000313" key="2">
    <source>
        <dbReference type="EMBL" id="GBM90607.1"/>
    </source>
</evidence>
<dbReference type="EMBL" id="BGPR01003638">
    <property type="protein sequence ID" value="GBM90607.1"/>
    <property type="molecule type" value="Genomic_DNA"/>
</dbReference>
<evidence type="ECO:0000256" key="1">
    <source>
        <dbReference type="SAM" id="MobiDB-lite"/>
    </source>
</evidence>
<keyword evidence="3" id="KW-1185">Reference proteome</keyword>
<reference evidence="2 3" key="1">
    <citation type="journal article" date="2019" name="Sci. Rep.">
        <title>Orb-weaving spider Araneus ventricosus genome elucidates the spidroin gene catalogue.</title>
        <authorList>
            <person name="Kono N."/>
            <person name="Nakamura H."/>
            <person name="Ohtoshi R."/>
            <person name="Moran D.A.P."/>
            <person name="Shinohara A."/>
            <person name="Yoshida Y."/>
            <person name="Fujiwara M."/>
            <person name="Mori M."/>
            <person name="Tomita M."/>
            <person name="Arakawa K."/>
        </authorList>
    </citation>
    <scope>NUCLEOTIDE SEQUENCE [LARGE SCALE GENOMIC DNA]</scope>
</reference>
<comment type="caution">
    <text evidence="2">The sequence shown here is derived from an EMBL/GenBank/DDBJ whole genome shotgun (WGS) entry which is preliminary data.</text>
</comment>